<dbReference type="EC" id="3.6.1.-" evidence="3"/>
<gene>
    <name evidence="3 5" type="primary">rppH</name>
    <name evidence="3" type="synonym">nudH</name>
    <name evidence="5" type="ORF">ROR02_18300</name>
</gene>
<evidence type="ECO:0000313" key="6">
    <source>
        <dbReference type="Proteomes" id="UP000321567"/>
    </source>
</evidence>
<dbReference type="InterPro" id="IPR022927">
    <property type="entry name" value="RppH"/>
</dbReference>
<sequence>MKPSSPPADPSYRRGVGIMLINAAGLVFVAQRIDVAAEAWQMPQGGLEPGEEPLAGALRELEEEIGTARAEVLGETAGWLTYDLPQPLQGGLWRGRYRGQTQKWFALRFTGQDQDINLATEHPEFREWRWVPVETLVARIVPFKRALYEAVVAELGSYARPVA</sequence>
<dbReference type="GO" id="GO:0034432">
    <property type="term" value="F:bis(5'-adenosyl)-pentaphosphatase activity"/>
    <property type="evidence" value="ECO:0007669"/>
    <property type="project" value="TreeGrafter"/>
</dbReference>
<dbReference type="GO" id="GO:0008893">
    <property type="term" value="F:guanosine-3',5'-bis(diphosphate) 3'-diphosphatase activity"/>
    <property type="evidence" value="ECO:0007669"/>
    <property type="project" value="TreeGrafter"/>
</dbReference>
<protein>
    <recommendedName>
        <fullName evidence="3">RNA pyrophosphohydrolase</fullName>
        <ecNumber evidence="3">3.6.1.-</ecNumber>
    </recommendedName>
    <alternativeName>
        <fullName evidence="3">(Di)nucleoside polyphosphate hydrolase</fullName>
    </alternativeName>
</protein>
<evidence type="ECO:0000259" key="4">
    <source>
        <dbReference type="PROSITE" id="PS51462"/>
    </source>
</evidence>
<comment type="cofactor">
    <cofactor evidence="3">
        <name>a divalent metal cation</name>
        <dbReference type="ChEBI" id="CHEBI:60240"/>
    </cofactor>
</comment>
<dbReference type="GO" id="GO:0019693">
    <property type="term" value="P:ribose phosphate metabolic process"/>
    <property type="evidence" value="ECO:0007669"/>
    <property type="project" value="TreeGrafter"/>
</dbReference>
<dbReference type="NCBIfam" id="NF001938">
    <property type="entry name" value="PRK00714.1-5"/>
    <property type="match status" value="1"/>
</dbReference>
<reference evidence="5 6" key="1">
    <citation type="submission" date="2019-07" db="EMBL/GenBank/DDBJ databases">
        <title>Whole genome shotgun sequence of Rhodospirillum oryzae NBRC 107573.</title>
        <authorList>
            <person name="Hosoyama A."/>
            <person name="Uohara A."/>
            <person name="Ohji S."/>
            <person name="Ichikawa N."/>
        </authorList>
    </citation>
    <scope>NUCLEOTIDE SEQUENCE [LARGE SCALE GENOMIC DNA]</scope>
    <source>
        <strain evidence="5 6">NBRC 107573</strain>
    </source>
</reference>
<dbReference type="SUPFAM" id="SSF55811">
    <property type="entry name" value="Nudix"/>
    <property type="match status" value="1"/>
</dbReference>
<dbReference type="Gene3D" id="3.90.79.10">
    <property type="entry name" value="Nucleoside Triphosphate Pyrophosphohydrolase"/>
    <property type="match status" value="1"/>
</dbReference>
<proteinExistence type="inferred from homology"/>
<comment type="cofactor">
    <cofactor evidence="1">
        <name>Mg(2+)</name>
        <dbReference type="ChEBI" id="CHEBI:18420"/>
    </cofactor>
</comment>
<comment type="similarity">
    <text evidence="3">Belongs to the Nudix hydrolase family. RppH subfamily.</text>
</comment>
<evidence type="ECO:0000313" key="5">
    <source>
        <dbReference type="EMBL" id="GEO81699.1"/>
    </source>
</evidence>
<dbReference type="Proteomes" id="UP000321567">
    <property type="component" value="Unassembled WGS sequence"/>
</dbReference>
<organism evidence="5 6">
    <name type="scientific">Pararhodospirillum oryzae</name>
    <dbReference type="NCBI Taxonomy" id="478448"/>
    <lineage>
        <taxon>Bacteria</taxon>
        <taxon>Pseudomonadati</taxon>
        <taxon>Pseudomonadota</taxon>
        <taxon>Alphaproteobacteria</taxon>
        <taxon>Rhodospirillales</taxon>
        <taxon>Rhodospirillaceae</taxon>
        <taxon>Pararhodospirillum</taxon>
    </lineage>
</organism>
<dbReference type="InterPro" id="IPR015797">
    <property type="entry name" value="NUDIX_hydrolase-like_dom_sf"/>
</dbReference>
<dbReference type="PROSITE" id="PS51462">
    <property type="entry name" value="NUDIX"/>
    <property type="match status" value="1"/>
</dbReference>
<dbReference type="OrthoDB" id="9816040at2"/>
<dbReference type="InterPro" id="IPR000086">
    <property type="entry name" value="NUDIX_hydrolase_dom"/>
</dbReference>
<dbReference type="PANTHER" id="PTHR11839">
    <property type="entry name" value="UDP/ADP-SUGAR PYROPHOSPHATASE"/>
    <property type="match status" value="1"/>
</dbReference>
<dbReference type="CDD" id="cd03671">
    <property type="entry name" value="NUDIX_Ap4A_hydrolase_plant_like"/>
    <property type="match status" value="1"/>
</dbReference>
<dbReference type="PANTHER" id="PTHR11839:SF22">
    <property type="entry name" value="NUDIX HYDROLASE 26, CHLOROPLASTIC"/>
    <property type="match status" value="1"/>
</dbReference>
<evidence type="ECO:0000256" key="3">
    <source>
        <dbReference type="HAMAP-Rule" id="MF_00298"/>
    </source>
</evidence>
<evidence type="ECO:0000256" key="1">
    <source>
        <dbReference type="ARBA" id="ARBA00001946"/>
    </source>
</evidence>
<dbReference type="InterPro" id="IPR020084">
    <property type="entry name" value="NUDIX_hydrolase_CS"/>
</dbReference>
<dbReference type="Pfam" id="PF00293">
    <property type="entry name" value="NUDIX"/>
    <property type="match status" value="1"/>
</dbReference>
<dbReference type="RefSeq" id="WP_147163729.1">
    <property type="nucleotide sequence ID" value="NZ_BJZO01000045.1"/>
</dbReference>
<comment type="caution">
    <text evidence="5">The sequence shown here is derived from an EMBL/GenBank/DDBJ whole genome shotgun (WGS) entry which is preliminary data.</text>
</comment>
<dbReference type="EMBL" id="BJZO01000045">
    <property type="protein sequence ID" value="GEO81699.1"/>
    <property type="molecule type" value="Genomic_DNA"/>
</dbReference>
<dbReference type="GO" id="GO:0006753">
    <property type="term" value="P:nucleoside phosphate metabolic process"/>
    <property type="evidence" value="ECO:0007669"/>
    <property type="project" value="TreeGrafter"/>
</dbReference>
<dbReference type="NCBIfam" id="NF001936">
    <property type="entry name" value="PRK00714.1-3"/>
    <property type="match status" value="1"/>
</dbReference>
<name>A0A512H8B1_9PROT</name>
<accession>A0A512H8B1</accession>
<keyword evidence="6" id="KW-1185">Reference proteome</keyword>
<evidence type="ECO:0000256" key="2">
    <source>
        <dbReference type="ARBA" id="ARBA00022801"/>
    </source>
</evidence>
<dbReference type="PROSITE" id="PS00893">
    <property type="entry name" value="NUDIX_BOX"/>
    <property type="match status" value="1"/>
</dbReference>
<comment type="function">
    <text evidence="3">Accelerates the degradation of transcripts by removing pyrophosphate from the 5'-end of triphosphorylated RNA, leading to a more labile monophosphorylated state that can stimulate subsequent ribonuclease cleavage.</text>
</comment>
<dbReference type="HAMAP" id="MF_00298">
    <property type="entry name" value="Nudix_RppH"/>
    <property type="match status" value="1"/>
</dbReference>
<keyword evidence="2 3" id="KW-0378">Hydrolase</keyword>
<feature type="short sequence motif" description="Nudix box" evidence="3">
    <location>
        <begin position="45"/>
        <end position="66"/>
    </location>
</feature>
<dbReference type="AlphaFoldDB" id="A0A512H8B1"/>
<feature type="domain" description="Nudix hydrolase" evidence="4">
    <location>
        <begin position="11"/>
        <end position="153"/>
    </location>
</feature>